<feature type="region of interest" description="Disordered" evidence="1">
    <location>
        <begin position="1201"/>
        <end position="1227"/>
    </location>
</feature>
<feature type="compositionally biased region" description="Polar residues" evidence="1">
    <location>
        <begin position="1215"/>
        <end position="1227"/>
    </location>
</feature>
<feature type="region of interest" description="Disordered" evidence="1">
    <location>
        <begin position="224"/>
        <end position="294"/>
    </location>
</feature>
<proteinExistence type="predicted"/>
<reference evidence="2 3" key="1">
    <citation type="journal article" date="2021" name="BMC Biol.">
        <title>Horizontally acquired antibacterial genes associated with adaptive radiation of ladybird beetles.</title>
        <authorList>
            <person name="Li H.S."/>
            <person name="Tang X.F."/>
            <person name="Huang Y.H."/>
            <person name="Xu Z.Y."/>
            <person name="Chen M.L."/>
            <person name="Du X.Y."/>
            <person name="Qiu B.Y."/>
            <person name="Chen P.T."/>
            <person name="Zhang W."/>
            <person name="Slipinski A."/>
            <person name="Escalona H.E."/>
            <person name="Waterhouse R.M."/>
            <person name="Zwick A."/>
            <person name="Pang H."/>
        </authorList>
    </citation>
    <scope>NUCLEOTIDE SEQUENCE [LARGE SCALE GENOMIC DNA]</scope>
    <source>
        <strain evidence="2">SYSU2018</strain>
    </source>
</reference>
<feature type="compositionally biased region" description="Basic and acidic residues" evidence="1">
    <location>
        <begin position="25"/>
        <end position="47"/>
    </location>
</feature>
<dbReference type="EMBL" id="JABFTP020000021">
    <property type="protein sequence ID" value="KAL3270340.1"/>
    <property type="molecule type" value="Genomic_DNA"/>
</dbReference>
<organism evidence="2 3">
    <name type="scientific">Cryptolaemus montrouzieri</name>
    <dbReference type="NCBI Taxonomy" id="559131"/>
    <lineage>
        <taxon>Eukaryota</taxon>
        <taxon>Metazoa</taxon>
        <taxon>Ecdysozoa</taxon>
        <taxon>Arthropoda</taxon>
        <taxon>Hexapoda</taxon>
        <taxon>Insecta</taxon>
        <taxon>Pterygota</taxon>
        <taxon>Neoptera</taxon>
        <taxon>Endopterygota</taxon>
        <taxon>Coleoptera</taxon>
        <taxon>Polyphaga</taxon>
        <taxon>Cucujiformia</taxon>
        <taxon>Coccinelloidea</taxon>
        <taxon>Coccinellidae</taxon>
        <taxon>Scymninae</taxon>
        <taxon>Scymnini</taxon>
        <taxon>Cryptolaemus</taxon>
    </lineage>
</organism>
<feature type="compositionally biased region" description="Basic and acidic residues" evidence="1">
    <location>
        <begin position="1110"/>
        <end position="1138"/>
    </location>
</feature>
<keyword evidence="3" id="KW-1185">Reference proteome</keyword>
<name>A0ABD2MVL5_9CUCU</name>
<comment type="caution">
    <text evidence="2">The sequence shown here is derived from an EMBL/GenBank/DDBJ whole genome shotgun (WGS) entry which is preliminary data.</text>
</comment>
<protein>
    <submittedName>
        <fullName evidence="2">Uncharacterized protein</fullName>
    </submittedName>
</protein>
<feature type="compositionally biased region" description="Basic residues" evidence="1">
    <location>
        <begin position="446"/>
        <end position="457"/>
    </location>
</feature>
<feature type="region of interest" description="Disordered" evidence="1">
    <location>
        <begin position="438"/>
        <end position="458"/>
    </location>
</feature>
<feature type="region of interest" description="Disordered" evidence="1">
    <location>
        <begin position="1"/>
        <end position="48"/>
    </location>
</feature>
<evidence type="ECO:0000313" key="3">
    <source>
        <dbReference type="Proteomes" id="UP001516400"/>
    </source>
</evidence>
<gene>
    <name evidence="2" type="ORF">HHI36_009388</name>
</gene>
<dbReference type="Proteomes" id="UP001516400">
    <property type="component" value="Unassembled WGS sequence"/>
</dbReference>
<feature type="compositionally biased region" description="Basic and acidic residues" evidence="1">
    <location>
        <begin position="258"/>
        <end position="271"/>
    </location>
</feature>
<evidence type="ECO:0000313" key="2">
    <source>
        <dbReference type="EMBL" id="KAL3270340.1"/>
    </source>
</evidence>
<feature type="compositionally biased region" description="Basic residues" evidence="1">
    <location>
        <begin position="276"/>
        <end position="288"/>
    </location>
</feature>
<feature type="region of interest" description="Disordered" evidence="1">
    <location>
        <begin position="1036"/>
        <end position="1138"/>
    </location>
</feature>
<feature type="compositionally biased region" description="Basic residues" evidence="1">
    <location>
        <begin position="247"/>
        <end position="257"/>
    </location>
</feature>
<accession>A0ABD2MVL5</accession>
<sequence length="2022" mass="234211">MREETNTIRKNHRSHSIDQIPTRDVTSEHKDIKRSERTRSVEKRVDSQTKNGYSKYFSPIYTDTMYAMNEENLRAMQNLQKKHRGHSKRKRKYSVENHASEFVSLDQIKEQTMNLQDLNIEHHEQRKWPKYHNLKGNKYEPQRPEKDMYKVVQPFGQTLKDEEEIHKNKKKEKRKHKQAMWREDFGKDYNELKKYVKKIGNEYQGNDIEMFNFLQADSRPIRNKKHNEHDNQQNYKQDPKELETNNHKSKNKSKQHRKDLVPLDLELKEQEIPPIYHRKHEHNKRKNKKDTTKNDLTQKMRYLSLSVDRTTKERNPVSPHLLKKDIFGMKDNIETGLKLKYRSESTLDFIPKSNKDLVCLYQNKDPLDQSVKCGSVELSKKKGDEYILSEKCRKDELVDNKKVYNGSSSRENQAQNKKRNIVDILNMQQRAELFEKAMRKDFPTRPRPRLSRSRQRSSRLLTKLDDRKVEGIQIKKDTTEVHCYDVGTSTILDNNFGEIFELLKNESIVKPLSDKRRSIFHVKKKVSREELIEAGNKVGKNEDTLGIIVKGIEPRKKLDTSKVKSRFKLTPEKIKLNRLECKILSVVAINPDQIDNHIGELEQHPMETMSTPQLEYRDAITDMKNPADRRLERLLKYYRVEPQTKFGEGSSCNSLNINRFMKNTHLSFKELITSKLADYLKKIQEDSVGETLEIQTDDPTDPTIVKLVLPINCIAPECLSEISNNTEKNLSRIPKESFSDLNINYADTNEEDEKFCFHQEVPKESSSLDISSQGKDRKIVDTKYLIPRNTFLTKSNHFDENYTAFAQMEITSPTLRIAQKCERAIAVEEPLENFSCSEKNNTFSPERCSCRCSHFLNNTLGLLTNSINSEGVTLNQRNCHHCEQSNYSEYSENTCKNVIKSELDVTEERYRSSKEENKTGSSYIGCNSFEHKPKFQIVEKCDRIKDIQTEQTLSLNDDSFTCNKQNSYAERRESTKIADKKNLTCIKTEQTLTINDNSFTYKQNSYAERGESPKIADEKNLRCIQELPLNKKHDKGYEYFEIPPPKHKSRKKMQPEEYRENAEVSSKRQSEIKSKIFNKNSSIPRRLPNTVKFDRPHNTDIESSNSYQNNEDKKQYHEKTSINNLRRQDIRKHEEKPKNLKEKQDFFLNNIDTDEINSSLQKCLNWNNKVSDTVVMSEFEETAKTSVTEKSTIITSGIPKKSNIPVVRKDRPKSPSVQGKSSSVGDNNTTMFLTKSYKLPPGQSAYERRKRYDTRIRKNIKKRSLSESNEPNKNLPLIYEVRYFNVYNNTVPDLGSKTFPYMVKSDSNLSKYSRNHELNNWSAMSLSSSPSCFLKESKYGFTEENLRNDRYSDTISKNNSQSELSPKINTNISIAGYSGSSEVYTFKNKLKPKKLKRKNEKVHYNLENLGIKIEKPNENKPKSRITVKCSRKFSKNNGRKMSFIAKVSNKQTVEKRHANDHDDSESCQNMTQLIINKAVDNEICVVFENQKLSSVESECANNFDEKSVAIIHSCSGLDSIDNNSLSSKSTVINCPTYSSSTSESKDTVKEFEKKIVFEHQSTVDSGYLTKGAEVNCSETTLESSNQGVAACCSNIFKGISTKLSRKKSNIPRFKFTKSEFEHKKYKENALVRLKNQLLFPDVYDDFELYEASKNTELIKYYVESVNLKLKQAIDSISQKGDMKFKSRSVISLPSVRMIPEESSDISSNYSYRKPGGFYNYQKFIAQNNEKYSTEILSKINLAACGDGIECPTPGNYADETESVKSSSSISTKKSFIEIFKLRPSSARESSSCLISTQDVVEADKFEKKNTNISDEEFFNNFHNIMALECQRFAKKNKDSKLEDSIDCLDSEFQLACEDVNNNNKSLTPRIGNEKNSSESFKSVTCVQDNSHVEKKESLTKRWHKILKKSSNSNSKFNLDFYSQEKISIASMINNVDLSSMSADSLNTSPRISDIIPSGDLTKQSEKQFFDNLLAFYDKESEFVKKLLRDDEFFTSLTEDIRSSSNHSTDIIFHKDLQKKSKR</sequence>
<feature type="compositionally biased region" description="Basic and acidic residues" evidence="1">
    <location>
        <begin position="227"/>
        <end position="246"/>
    </location>
</feature>
<feature type="compositionally biased region" description="Basic and acidic residues" evidence="1">
    <location>
        <begin position="1053"/>
        <end position="1074"/>
    </location>
</feature>
<evidence type="ECO:0000256" key="1">
    <source>
        <dbReference type="SAM" id="MobiDB-lite"/>
    </source>
</evidence>